<dbReference type="FunFam" id="1.10.1000.11:FF:000002">
    <property type="entry name" value="Cytohesin 1"/>
    <property type="match status" value="1"/>
</dbReference>
<dbReference type="Proteomes" id="UP000567179">
    <property type="component" value="Unassembled WGS sequence"/>
</dbReference>
<dbReference type="GO" id="GO:0032012">
    <property type="term" value="P:regulation of ARF protein signal transduction"/>
    <property type="evidence" value="ECO:0007669"/>
    <property type="project" value="InterPro"/>
</dbReference>
<dbReference type="Gene3D" id="1.10.1000.11">
    <property type="entry name" value="Arf Nucleotide-binding Site Opener,domain 2"/>
    <property type="match status" value="1"/>
</dbReference>
<dbReference type="InterPro" id="IPR035999">
    <property type="entry name" value="Sec7_dom_sf"/>
</dbReference>
<accession>A0A8H5FBP1</accession>
<dbReference type="CDD" id="cd00171">
    <property type="entry name" value="Sec7"/>
    <property type="match status" value="1"/>
</dbReference>
<dbReference type="GO" id="GO:0005085">
    <property type="term" value="F:guanyl-nucleotide exchange factor activity"/>
    <property type="evidence" value="ECO:0007669"/>
    <property type="project" value="InterPro"/>
</dbReference>
<comment type="caution">
    <text evidence="3">The sequence shown here is derived from an EMBL/GenBank/DDBJ whole genome shotgun (WGS) entry which is preliminary data.</text>
</comment>
<gene>
    <name evidence="3" type="ORF">D9619_005881</name>
</gene>
<evidence type="ECO:0000256" key="1">
    <source>
        <dbReference type="SAM" id="MobiDB-lite"/>
    </source>
</evidence>
<dbReference type="PROSITE" id="PS50190">
    <property type="entry name" value="SEC7"/>
    <property type="match status" value="1"/>
</dbReference>
<organism evidence="3 4">
    <name type="scientific">Psilocybe cf. subviscida</name>
    <dbReference type="NCBI Taxonomy" id="2480587"/>
    <lineage>
        <taxon>Eukaryota</taxon>
        <taxon>Fungi</taxon>
        <taxon>Dikarya</taxon>
        <taxon>Basidiomycota</taxon>
        <taxon>Agaricomycotina</taxon>
        <taxon>Agaricomycetes</taxon>
        <taxon>Agaricomycetidae</taxon>
        <taxon>Agaricales</taxon>
        <taxon>Agaricineae</taxon>
        <taxon>Strophariaceae</taxon>
        <taxon>Psilocybe</taxon>
    </lineage>
</organism>
<dbReference type="OrthoDB" id="10258608at2759"/>
<feature type="region of interest" description="Disordered" evidence="1">
    <location>
        <begin position="258"/>
        <end position="314"/>
    </location>
</feature>
<dbReference type="PANTHER" id="PTHR10663">
    <property type="entry name" value="GUANYL-NUCLEOTIDE EXCHANGE FACTOR"/>
    <property type="match status" value="1"/>
</dbReference>
<dbReference type="InterPro" id="IPR032691">
    <property type="entry name" value="Mon2/Sec7/BIG1-like_HUS"/>
</dbReference>
<dbReference type="InterPro" id="IPR016024">
    <property type="entry name" value="ARM-type_fold"/>
</dbReference>
<evidence type="ECO:0000313" key="3">
    <source>
        <dbReference type="EMBL" id="KAF5330672.1"/>
    </source>
</evidence>
<protein>
    <recommendedName>
        <fullName evidence="2">SEC7 domain-containing protein</fullName>
    </recommendedName>
</protein>
<sequence>MSSSSPDLLKHVLLAEILSVTTTMRKNSRWASATPVMTVRDPSALGTNMGLRISSPAHQTKLSGRGSREAELMTGFIELKRGVRDIQDIREIGLPDLLMPFFAILRSPFSTGPITSAALSAIHSFFVCGLVSPDSRSLDTALIELSSTISHCKFEASDSSGDEVVLLKIMTVIQDCLCGSVGRGLGDIEVCEMLETVLTTCCQMRLSETLRRSAETTMHTLVRTVFSRLHELDPEEEEAKLQMQPTDDENEVELKMSVITQDVTPAKDADDSSEARTDETGHSEEKTLEVKEPEPSVEEPKETEPPLSPGRRPEYGLPSILELLRVLVNVLDPNDQQHTDSTRLTALGVLNAAFEKAGTSIARYPSLKAIVVDSGCKFLFQLARSENSVVLQWALRTISTVFDTMRQDLKLQQELFLTFTIDRLTPPPLPPHQKATPSVGGAKPRTYSPATRPGTPSVTSPLVIPAEKSDADSITPPTRLLVPPARGEIRDLILENLSVIAGHPSFMVDLFTNYDSDINCENLFERLIDFLTKTVYHSHNGPMDGQRNAQYICLELLLSFVNDMAARASQESVPSSWPSNAPSTESLLQAKSKKQLILTGAARFNAKPKSGLAFLEENKLIYADVSPEISKARSLAIFLKGCTRIDKRLLGDFLSKPDNLELLKEFVSLIDFKDKPIAEAMREMLEAFRLPGESQQISRIAETFASTYFAAGPAEIKSEDATHVLAYSIIMLNTDQHNPQIRKRMTIDDYKRNLRGVNDNSDFSVEFLQNIYDSIRKREIIMPEEHTGQLGFEYAWKELLARSRQTGDYIICNTDAFDIDMFKAVWRPVISAIAYAFISFEDDYIIQRAIAGFRQCATLAGHFNLPDVFDFVVVSLSQATSLLSDSLPSQVPIYPVIDIEGQSVTVSRLSVEFGTNFRGQLAAVVLFNIVNGNGNALREGWTQIFEMFQNLFLHSLLPTRMLQMEDFLGGVTMIPLRGSQPAKSQVRSDGGLLSALSSYLMTPYSSEMSVPDATDADVENTLSTIDCITSCRLDELYSQIIQLQPDALVAAIRALEALAHERTVAKHKIHSEETIAPLDEKPYQLPYDPATVFLLETMVSIASQAPLSLEELWPIVFEHISALLSSPQHYSILLIERAVVCLLRLVQLVAPHPSLRDQVYLAFDLLAGLPANISSQVGEQVIAGLILVIQKNQEIIRSQTEWNLVFALIRSTMAHPEAARLSFELVDAVTQEGPENAVSLDNMFGLLTVVDDFAAVAGHLQEQQQQRGRRAETLTSANSPVIDRGKKAVDLLPMLHKKLVSWLEAGSIDGPHAWKNLGLPLFSVLGRQSTNASREIRHNAIGHLQRLILGSALTNNADQPQVEEVFNRVIFPLVDELLRGQVTMRDPQGIAETRLRGSALLCKAFMHLECREVRAQTDFRLLWVQVLDLLDRLMNVNRGGQLYEAIPESLKNVLLVMNAVGILIPPGSTDETDLQKTLWSNTHERMERFLPGFLTDVIPIPPPAVPSNTD</sequence>
<evidence type="ECO:0000313" key="4">
    <source>
        <dbReference type="Proteomes" id="UP000567179"/>
    </source>
</evidence>
<reference evidence="3 4" key="1">
    <citation type="journal article" date="2020" name="ISME J.">
        <title>Uncovering the hidden diversity of litter-decomposition mechanisms in mushroom-forming fungi.</title>
        <authorList>
            <person name="Floudas D."/>
            <person name="Bentzer J."/>
            <person name="Ahren D."/>
            <person name="Johansson T."/>
            <person name="Persson P."/>
            <person name="Tunlid A."/>
        </authorList>
    </citation>
    <scope>NUCLEOTIDE SEQUENCE [LARGE SCALE GENOMIC DNA]</scope>
    <source>
        <strain evidence="3 4">CBS 101986</strain>
    </source>
</reference>
<dbReference type="SMART" id="SM00222">
    <property type="entry name" value="Sec7"/>
    <property type="match status" value="1"/>
</dbReference>
<dbReference type="SUPFAM" id="SSF48371">
    <property type="entry name" value="ARM repeat"/>
    <property type="match status" value="1"/>
</dbReference>
<keyword evidence="4" id="KW-1185">Reference proteome</keyword>
<feature type="compositionally biased region" description="Basic and acidic residues" evidence="1">
    <location>
        <begin position="265"/>
        <end position="304"/>
    </location>
</feature>
<evidence type="ECO:0000259" key="2">
    <source>
        <dbReference type="PROSITE" id="PS50190"/>
    </source>
</evidence>
<dbReference type="GO" id="GO:0016192">
    <property type="term" value="P:vesicle-mediated transport"/>
    <property type="evidence" value="ECO:0007669"/>
    <property type="project" value="UniProtKB-ARBA"/>
</dbReference>
<feature type="domain" description="SEC7" evidence="2">
    <location>
        <begin position="586"/>
        <end position="778"/>
    </location>
</feature>
<dbReference type="PANTHER" id="PTHR10663:SF388">
    <property type="entry name" value="GOLGI-SPECIFIC BREFELDIN A-RESISTANCE GUANINE NUCLEOTIDE EXCHANGE FACTOR 1"/>
    <property type="match status" value="1"/>
</dbReference>
<dbReference type="Pfam" id="PF12783">
    <property type="entry name" value="Sec7-like_HUS"/>
    <property type="match status" value="1"/>
</dbReference>
<dbReference type="InterPro" id="IPR056604">
    <property type="entry name" value="GBF1-like_TPR"/>
</dbReference>
<dbReference type="GO" id="GO:0005794">
    <property type="term" value="C:Golgi apparatus"/>
    <property type="evidence" value="ECO:0007669"/>
    <property type="project" value="UniProtKB-ARBA"/>
</dbReference>
<name>A0A8H5FBP1_9AGAR</name>
<dbReference type="InterPro" id="IPR023394">
    <property type="entry name" value="Sec7_C_sf"/>
</dbReference>
<dbReference type="Pfam" id="PF23325">
    <property type="entry name" value="TPR_28"/>
    <property type="match status" value="1"/>
</dbReference>
<feature type="region of interest" description="Disordered" evidence="1">
    <location>
        <begin position="427"/>
        <end position="462"/>
    </location>
</feature>
<proteinExistence type="predicted"/>
<dbReference type="SUPFAM" id="SSF48425">
    <property type="entry name" value="Sec7 domain"/>
    <property type="match status" value="1"/>
</dbReference>
<dbReference type="Pfam" id="PF01369">
    <property type="entry name" value="Sec7"/>
    <property type="match status" value="1"/>
</dbReference>
<dbReference type="InterPro" id="IPR000904">
    <property type="entry name" value="Sec7_dom"/>
</dbReference>
<dbReference type="EMBL" id="JAACJJ010000001">
    <property type="protein sequence ID" value="KAF5330672.1"/>
    <property type="molecule type" value="Genomic_DNA"/>
</dbReference>
<dbReference type="Gene3D" id="1.10.220.20">
    <property type="match status" value="1"/>
</dbReference>